<proteinExistence type="predicted"/>
<reference evidence="1" key="1">
    <citation type="submission" date="2022-09" db="EMBL/GenBank/DDBJ databases">
        <title>A Global Phylogenomic Analysis of the Shiitake Genus Lentinula.</title>
        <authorList>
            <consortium name="DOE Joint Genome Institute"/>
            <person name="Sierra-Patev S."/>
            <person name="Min B."/>
            <person name="Naranjo-Ortiz M."/>
            <person name="Looney B."/>
            <person name="Konkel Z."/>
            <person name="Slot J.C."/>
            <person name="Sakamoto Y."/>
            <person name="Steenwyk J.L."/>
            <person name="Rokas A."/>
            <person name="Carro J."/>
            <person name="Camarero S."/>
            <person name="Ferreira P."/>
            <person name="Molpeceres G."/>
            <person name="Ruiz-Duenas F.J."/>
            <person name="Serrano A."/>
            <person name="Henrissat B."/>
            <person name="Drula E."/>
            <person name="Hughes K.W."/>
            <person name="Mata J.L."/>
            <person name="Ishikawa N.K."/>
            <person name="Vargas-Isla R."/>
            <person name="Ushijima S."/>
            <person name="Smith C.A."/>
            <person name="Ahrendt S."/>
            <person name="Andreopoulos W."/>
            <person name="He G."/>
            <person name="Labutti K."/>
            <person name="Lipzen A."/>
            <person name="Ng V."/>
            <person name="Riley R."/>
            <person name="Sandor L."/>
            <person name="Barry K."/>
            <person name="Martinez A.T."/>
            <person name="Xiao Y."/>
            <person name="Gibbons J.G."/>
            <person name="Terashima K."/>
            <person name="Grigoriev I.V."/>
            <person name="Hibbett D.S."/>
        </authorList>
    </citation>
    <scope>NUCLEOTIDE SEQUENCE</scope>
    <source>
        <strain evidence="1">TMI1499</strain>
    </source>
</reference>
<dbReference type="EMBL" id="MU794951">
    <property type="protein sequence ID" value="KAJ3815321.1"/>
    <property type="molecule type" value="Genomic_DNA"/>
</dbReference>
<name>A0ACC1UDZ8_9AGAR</name>
<organism evidence="1 2">
    <name type="scientific">Lentinula aff. lateritia</name>
    <dbReference type="NCBI Taxonomy" id="2804960"/>
    <lineage>
        <taxon>Eukaryota</taxon>
        <taxon>Fungi</taxon>
        <taxon>Dikarya</taxon>
        <taxon>Basidiomycota</taxon>
        <taxon>Agaricomycotina</taxon>
        <taxon>Agaricomycetes</taxon>
        <taxon>Agaricomycetidae</taxon>
        <taxon>Agaricales</taxon>
        <taxon>Marasmiineae</taxon>
        <taxon>Omphalotaceae</taxon>
        <taxon>Lentinula</taxon>
    </lineage>
</organism>
<evidence type="ECO:0000313" key="1">
    <source>
        <dbReference type="EMBL" id="KAJ3815321.1"/>
    </source>
</evidence>
<dbReference type="Proteomes" id="UP001163835">
    <property type="component" value="Unassembled WGS sequence"/>
</dbReference>
<keyword evidence="2" id="KW-1185">Reference proteome</keyword>
<sequence>MEHRITTLLIWCTTINIEIDERLQIVPDAAELTVHSGATPIEPLQTLVKIPKSAVLSVKSCSASPFIESSPYGLEAQLALSLALLVEIERGTSSRWYGYLQSLPDTVVSLPVFWGLEFEAGTLEDGKDALRWLKGTEVEKLLVGSDGTPLIDSLRKYFHEIVTPTVARLSFESLPSFHRFCRAYSLVSSRAFLVDAYHGLSMVPIADAFNHTDDYHVHLETEYEVCPECGSLQQCPHDQDIEPTLGHPTSGFQQIEKDNTYDMVSKAAITPHSEVFNTYGETLSNAQLLTRYGFILDVNENDSVSWEFEGLIHFLEELNHSKSRGSGTPLGLPWNTLVESFDVDVFSNSELVFEPAEAAYCINCEGKVSWQFWLVVVSHQCASLVPAEEILSISMDLGRYQTSREKQNVGASDTIGATTNHKYLLPSLAQKTACVIRDLCQQRKTHLGDGRDQEGLGNLVDELDPSQSRTKLALLQVMTEISILNSCEAAWQEE</sequence>
<protein>
    <submittedName>
        <fullName evidence="1">Uncharacterized protein</fullName>
    </submittedName>
</protein>
<evidence type="ECO:0000313" key="2">
    <source>
        <dbReference type="Proteomes" id="UP001163835"/>
    </source>
</evidence>
<gene>
    <name evidence="1" type="ORF">F5876DRAFT_72094</name>
</gene>
<accession>A0ACC1UDZ8</accession>
<comment type="caution">
    <text evidence="1">The sequence shown here is derived from an EMBL/GenBank/DDBJ whole genome shotgun (WGS) entry which is preliminary data.</text>
</comment>